<proteinExistence type="predicted"/>
<reference evidence="1" key="1">
    <citation type="journal article" date="2025" name="Foods">
        <title>Unveiling the Microbial Signatures of Arabica Coffee Cherries: Insights into Ripeness Specific Diversity, Functional Traits, and Implications for Quality and Safety.</title>
        <authorList>
            <consortium name="RefSeq"/>
            <person name="Tenea G.N."/>
            <person name="Cifuentes V."/>
            <person name="Reyes P."/>
            <person name="Cevallos-Vallejos M."/>
        </authorList>
    </citation>
    <scope>NUCLEOTIDE SEQUENCE [LARGE SCALE GENOMIC DNA]</scope>
</reference>
<dbReference type="AlphaFoldDB" id="A0A6P6WJ16"/>
<sequence length="411" mass="45996">MKLKINKASDLSSISVLPPHSRRPSAVATGAETSIFGKSQASATVLQFRSQAPISQQSAFSQGVSSQHGLFSQISQNSLEDVITHEQRLSSQERETSAKRNSFLAPINCPREESQMQISRSSANQMRKWSLPEHKCQINEELEHRIGMMETSLSRFGMILDSVQSDIMQVNKGTKELVLEVESIRQKMAVHDDLLQLMNKGQEDIKSSLNGGFKALSGQFSQNIFRESSREISSTVSALPEKIQASMLKFQKDLMKTFTKEIQTIASRVPVANQKCGTPVIPPPKGVNHRATLQEMQSRKSAQLHPKVSQEILVPKTECGGWKSVKHQEAPFKDRNPNKSSHQGGIPSIKQERKCKVVVESDEDTDGGIFCLFKEMQTGNNSTQEANEETERILRKARRQKRKRCNPIVID</sequence>
<dbReference type="Proteomes" id="UP001652660">
    <property type="component" value="Chromosome 2e"/>
</dbReference>
<dbReference type="GO" id="GO:0042138">
    <property type="term" value="P:meiotic DNA double-strand break formation"/>
    <property type="evidence" value="ECO:0007669"/>
    <property type="project" value="TreeGrafter"/>
</dbReference>
<dbReference type="GO" id="GO:0009553">
    <property type="term" value="P:embryo sac development"/>
    <property type="evidence" value="ECO:0007669"/>
    <property type="project" value="TreeGrafter"/>
</dbReference>
<evidence type="ECO:0000313" key="2">
    <source>
        <dbReference type="RefSeq" id="XP_027115205.1"/>
    </source>
</evidence>
<evidence type="ECO:0000313" key="1">
    <source>
        <dbReference type="Proteomes" id="UP001652660"/>
    </source>
</evidence>
<dbReference type="GeneID" id="113733188"/>
<keyword evidence="1" id="KW-1185">Reference proteome</keyword>
<dbReference type="GO" id="GO:0070192">
    <property type="term" value="P:chromosome organization involved in meiotic cell cycle"/>
    <property type="evidence" value="ECO:0007669"/>
    <property type="project" value="InterPro"/>
</dbReference>
<dbReference type="GO" id="GO:0009556">
    <property type="term" value="P:microsporogenesis"/>
    <property type="evidence" value="ECO:0007669"/>
    <property type="project" value="TreeGrafter"/>
</dbReference>
<dbReference type="RefSeq" id="XP_027115205.1">
    <property type="nucleotide sequence ID" value="XM_027259404.1"/>
</dbReference>
<dbReference type="PANTHER" id="PTHR37695:SF1">
    <property type="entry name" value="RECOMBINATION INITIATION DEFECTS 3-RELATED"/>
    <property type="match status" value="1"/>
</dbReference>
<evidence type="ECO:0000313" key="4">
    <source>
        <dbReference type="RefSeq" id="XP_071937270.1"/>
    </source>
</evidence>
<dbReference type="PANTHER" id="PTHR37695">
    <property type="entry name" value="RECOMBINATION INITIATION DEFECTS 3-RELATED"/>
    <property type="match status" value="1"/>
</dbReference>
<dbReference type="RefSeq" id="XP_071937269.1">
    <property type="nucleotide sequence ID" value="XM_072081168.1"/>
</dbReference>
<evidence type="ECO:0000313" key="3">
    <source>
        <dbReference type="RefSeq" id="XP_071937269.1"/>
    </source>
</evidence>
<organism evidence="1 2">
    <name type="scientific">Coffea arabica</name>
    <name type="common">Arabian coffee</name>
    <dbReference type="NCBI Taxonomy" id="13443"/>
    <lineage>
        <taxon>Eukaryota</taxon>
        <taxon>Viridiplantae</taxon>
        <taxon>Streptophyta</taxon>
        <taxon>Embryophyta</taxon>
        <taxon>Tracheophyta</taxon>
        <taxon>Spermatophyta</taxon>
        <taxon>Magnoliopsida</taxon>
        <taxon>eudicotyledons</taxon>
        <taxon>Gunneridae</taxon>
        <taxon>Pentapetalae</taxon>
        <taxon>asterids</taxon>
        <taxon>lamiids</taxon>
        <taxon>Gentianales</taxon>
        <taxon>Rubiaceae</taxon>
        <taxon>Ixoroideae</taxon>
        <taxon>Gardenieae complex</taxon>
        <taxon>Bertiereae - Coffeeae clade</taxon>
        <taxon>Coffeeae</taxon>
        <taxon>Coffea</taxon>
    </lineage>
</organism>
<name>A0A6P6WJ16_COFAR</name>
<dbReference type="OrthoDB" id="1920658at2759"/>
<dbReference type="RefSeq" id="XP_071937270.1">
    <property type="nucleotide sequence ID" value="XM_072081169.1"/>
</dbReference>
<dbReference type="GO" id="GO:0005634">
    <property type="term" value="C:nucleus"/>
    <property type="evidence" value="ECO:0007669"/>
    <property type="project" value="TreeGrafter"/>
</dbReference>
<reference evidence="2" key="2">
    <citation type="submission" date="2025-04" db="UniProtKB">
        <authorList>
            <consortium name="RefSeq"/>
        </authorList>
    </citation>
    <scope>IDENTIFICATION</scope>
    <source>
        <tissue evidence="2 3">Leaves</tissue>
    </source>
</reference>
<accession>A0A6P6WJ16</accession>
<protein>
    <submittedName>
        <fullName evidence="2">Protein PAIR1-like</fullName>
    </submittedName>
    <submittedName>
        <fullName evidence="3 4">Recombination initiation defects 3</fullName>
    </submittedName>
</protein>
<dbReference type="InterPro" id="IPR034546">
    <property type="entry name" value="PAIR1"/>
</dbReference>
<gene>
    <name evidence="2 3 4" type="primary">LOC113733188</name>
</gene>